<feature type="binding site" evidence="2">
    <location>
        <position position="90"/>
    </location>
    <ligand>
        <name>substrate</name>
    </ligand>
</feature>
<evidence type="ECO:0000313" key="3">
    <source>
        <dbReference type="EMBL" id="SPF43131.1"/>
    </source>
</evidence>
<proteinExistence type="inferred from homology"/>
<feature type="binding site" evidence="2">
    <location>
        <position position="46"/>
    </location>
    <ligand>
        <name>substrate</name>
    </ligand>
</feature>
<dbReference type="NCBIfam" id="TIGR00055">
    <property type="entry name" value="uppS"/>
    <property type="match status" value="1"/>
</dbReference>
<feature type="binding site" evidence="2">
    <location>
        <position position="230"/>
    </location>
    <ligand>
        <name>Mg(2+)</name>
        <dbReference type="ChEBI" id="CHEBI:18420"/>
    </ligand>
</feature>
<dbReference type="PROSITE" id="PS01066">
    <property type="entry name" value="UPP_SYNTHASE"/>
    <property type="match status" value="1"/>
</dbReference>
<dbReference type="InterPro" id="IPR036424">
    <property type="entry name" value="UPP_synth-like_sf"/>
</dbReference>
<comment type="subunit">
    <text evidence="2">Homodimer.</text>
</comment>
<feature type="active site" description="Proton acceptor" evidence="2">
    <location>
        <position position="89"/>
    </location>
</feature>
<feature type="binding site" evidence="2">
    <location>
        <position position="58"/>
    </location>
    <ligand>
        <name>substrate</name>
    </ligand>
</feature>
<keyword evidence="2" id="KW-0460">Magnesium</keyword>
<dbReference type="EC" id="2.5.1.-" evidence="2"/>
<dbReference type="SUPFAM" id="SSF64005">
    <property type="entry name" value="Undecaprenyl diphosphate synthase"/>
    <property type="match status" value="1"/>
</dbReference>
<dbReference type="GO" id="GO:0005829">
    <property type="term" value="C:cytosol"/>
    <property type="evidence" value="ECO:0007669"/>
    <property type="project" value="TreeGrafter"/>
</dbReference>
<protein>
    <recommendedName>
        <fullName evidence="2">Isoprenyl transferase</fullName>
        <ecNumber evidence="2">2.5.1.-</ecNumber>
    </recommendedName>
</protein>
<dbReference type="EMBL" id="OMOD01000142">
    <property type="protein sequence ID" value="SPF43131.1"/>
    <property type="molecule type" value="Genomic_DNA"/>
</dbReference>
<keyword evidence="2" id="KW-0479">Metal-binding</keyword>
<dbReference type="Proteomes" id="UP000238701">
    <property type="component" value="Unassembled WGS sequence"/>
</dbReference>
<name>A0A2U3KU06_9BACT</name>
<feature type="binding site" evidence="2">
    <location>
        <begin position="86"/>
        <end position="88"/>
    </location>
    <ligand>
        <name>substrate</name>
    </ligand>
</feature>
<feature type="binding site" evidence="2">
    <location>
        <begin position="42"/>
        <end position="45"/>
    </location>
    <ligand>
        <name>substrate</name>
    </ligand>
</feature>
<comment type="function">
    <text evidence="2">Catalyzes the condensation of isopentenyl diphosphate (IPP) with allylic pyrophosphates generating different type of terpenoids.</text>
</comment>
<evidence type="ECO:0000313" key="4">
    <source>
        <dbReference type="Proteomes" id="UP000238701"/>
    </source>
</evidence>
<dbReference type="GO" id="GO:0016094">
    <property type="term" value="P:polyprenol biosynthetic process"/>
    <property type="evidence" value="ECO:0007669"/>
    <property type="project" value="TreeGrafter"/>
</dbReference>
<feature type="binding site" evidence="2">
    <location>
        <position position="93"/>
    </location>
    <ligand>
        <name>substrate</name>
    </ligand>
</feature>
<dbReference type="CDD" id="cd00475">
    <property type="entry name" value="Cis_IPPS"/>
    <property type="match status" value="1"/>
</dbReference>
<dbReference type="PANTHER" id="PTHR10291:SF0">
    <property type="entry name" value="DEHYDRODOLICHYL DIPHOSPHATE SYNTHASE 2"/>
    <property type="match status" value="1"/>
</dbReference>
<comment type="similarity">
    <text evidence="2">Belongs to the UPP synthase family.</text>
</comment>
<dbReference type="GO" id="GO:0000287">
    <property type="term" value="F:magnesium ion binding"/>
    <property type="evidence" value="ECO:0007669"/>
    <property type="project" value="UniProtKB-UniRule"/>
</dbReference>
<feature type="binding site" evidence="2">
    <location>
        <position position="54"/>
    </location>
    <ligand>
        <name>substrate</name>
    </ligand>
</feature>
<dbReference type="AlphaFoldDB" id="A0A2U3KU06"/>
<dbReference type="PANTHER" id="PTHR10291">
    <property type="entry name" value="DEHYDRODOLICHYL DIPHOSPHATE SYNTHASE FAMILY MEMBER"/>
    <property type="match status" value="1"/>
</dbReference>
<feature type="active site" evidence="2">
    <location>
        <position position="41"/>
    </location>
</feature>
<dbReference type="NCBIfam" id="NF011405">
    <property type="entry name" value="PRK14830.1"/>
    <property type="match status" value="1"/>
</dbReference>
<dbReference type="FunFam" id="3.40.1180.10:FF:000001">
    <property type="entry name" value="(2E,6E)-farnesyl-diphosphate-specific ditrans,polycis-undecaprenyl-diphosphate synthase"/>
    <property type="match status" value="1"/>
</dbReference>
<evidence type="ECO:0000256" key="2">
    <source>
        <dbReference type="HAMAP-Rule" id="MF_01139"/>
    </source>
</evidence>
<reference evidence="4" key="1">
    <citation type="submission" date="2018-02" db="EMBL/GenBank/DDBJ databases">
        <authorList>
            <person name="Hausmann B."/>
        </authorList>
    </citation>
    <scope>NUCLEOTIDE SEQUENCE [LARGE SCALE GENOMIC DNA]</scope>
    <source>
        <strain evidence="4">Peat soil MAG SbA1</strain>
    </source>
</reference>
<comment type="cofactor">
    <cofactor evidence="2">
        <name>Mg(2+)</name>
        <dbReference type="ChEBI" id="CHEBI:18420"/>
    </cofactor>
    <text evidence="2">Binds 2 magnesium ions per subunit.</text>
</comment>
<feature type="binding site" evidence="2">
    <location>
        <begin position="217"/>
        <end position="219"/>
    </location>
    <ligand>
        <name>substrate</name>
    </ligand>
</feature>
<keyword evidence="1 2" id="KW-0808">Transferase</keyword>
<dbReference type="InterPro" id="IPR018520">
    <property type="entry name" value="UPP_synth-like_CS"/>
</dbReference>
<dbReference type="OrthoDB" id="4191603at2"/>
<dbReference type="GO" id="GO:0030145">
    <property type="term" value="F:manganese ion binding"/>
    <property type="evidence" value="ECO:0007669"/>
    <property type="project" value="TreeGrafter"/>
</dbReference>
<sequence length="280" mass="32000">MTTLHDKVASQVPHGLDRKEAEVYRHLDPARLPRHIAIIMDGNGRWAKRRHLPRVAGHRAGVAAVRSTVETAARIHIPALTLYAFSEENWKKRPASEVSFLMRLLSRYLKAEVPTLNQNNIRLEYIGRQHELPEDVQERMQWAREATARNSGMVLTLALNYSARSELVDAFRSMLDAAAQNGGLDHLRIDEDTVSRHLYTRHLPDPDLVVRTSGEMRLSNFLLWQLAYAEIYVTSTLWPDFRGGHLLEGIAEYQKRERRYGGLNHDAHGETSSAIDERKA</sequence>
<dbReference type="Gene3D" id="3.40.1180.10">
    <property type="entry name" value="Decaprenyl diphosphate synthase-like"/>
    <property type="match status" value="1"/>
</dbReference>
<feature type="binding site" evidence="2">
    <location>
        <position position="211"/>
    </location>
    <ligand>
        <name>substrate</name>
    </ligand>
</feature>
<organism evidence="3 4">
    <name type="scientific">Candidatus Sulfotelmatobacter kueseliae</name>
    <dbReference type="NCBI Taxonomy" id="2042962"/>
    <lineage>
        <taxon>Bacteria</taxon>
        <taxon>Pseudomonadati</taxon>
        <taxon>Acidobacteriota</taxon>
        <taxon>Terriglobia</taxon>
        <taxon>Terriglobales</taxon>
        <taxon>Candidatus Korobacteraceae</taxon>
        <taxon>Candidatus Sulfotelmatobacter</taxon>
    </lineage>
</organism>
<gene>
    <name evidence="3" type="primary">ispU</name>
    <name evidence="3" type="ORF">SBA1_480001</name>
</gene>
<dbReference type="GO" id="GO:0008834">
    <property type="term" value="F:ditrans,polycis-undecaprenyl-diphosphate synthase [(2E,6E)-farnesyl-diphosphate specific] activity"/>
    <property type="evidence" value="ECO:0007669"/>
    <property type="project" value="TreeGrafter"/>
</dbReference>
<accession>A0A2U3KU06</accession>
<dbReference type="HAMAP" id="MF_01139">
    <property type="entry name" value="ISPT"/>
    <property type="match status" value="1"/>
</dbReference>
<evidence type="ECO:0000256" key="1">
    <source>
        <dbReference type="ARBA" id="ARBA00022679"/>
    </source>
</evidence>
<dbReference type="Pfam" id="PF01255">
    <property type="entry name" value="Prenyltransf"/>
    <property type="match status" value="1"/>
</dbReference>
<dbReference type="InterPro" id="IPR001441">
    <property type="entry name" value="UPP_synth-like"/>
</dbReference>
<feature type="binding site" evidence="2">
    <location>
        <position position="41"/>
    </location>
    <ligand>
        <name>Mg(2+)</name>
        <dbReference type="ChEBI" id="CHEBI:18420"/>
    </ligand>
</feature>